<evidence type="ECO:0000313" key="3">
    <source>
        <dbReference type="Proteomes" id="UP000092627"/>
    </source>
</evidence>
<dbReference type="RefSeq" id="WP_067207307.1">
    <property type="nucleotide sequence ID" value="NZ_FLOC01000003.1"/>
</dbReference>
<dbReference type="InterPro" id="IPR058548">
    <property type="entry name" value="MlaB-like_STAS"/>
</dbReference>
<evidence type="ECO:0000313" key="2">
    <source>
        <dbReference type="EMBL" id="SBS27344.1"/>
    </source>
</evidence>
<gene>
    <name evidence="2" type="ORF">MAQ5080_00795</name>
</gene>
<dbReference type="OrthoDB" id="6107036at2"/>
<dbReference type="Proteomes" id="UP000092627">
    <property type="component" value="Unassembled WGS sequence"/>
</dbReference>
<dbReference type="Gene3D" id="3.30.750.24">
    <property type="entry name" value="STAS domain"/>
    <property type="match status" value="1"/>
</dbReference>
<organism evidence="2 3">
    <name type="scientific">Marinomonas aquimarina</name>
    <dbReference type="NCBI Taxonomy" id="295068"/>
    <lineage>
        <taxon>Bacteria</taxon>
        <taxon>Pseudomonadati</taxon>
        <taxon>Pseudomonadota</taxon>
        <taxon>Gammaproteobacteria</taxon>
        <taxon>Oceanospirillales</taxon>
        <taxon>Oceanospirillaceae</taxon>
        <taxon>Marinomonas</taxon>
    </lineage>
</organism>
<protein>
    <recommendedName>
        <fullName evidence="1">STAS domain-containing protein</fullName>
    </recommendedName>
</protein>
<dbReference type="SUPFAM" id="SSF52091">
    <property type="entry name" value="SpoIIaa-like"/>
    <property type="match status" value="1"/>
</dbReference>
<accession>A0A1A8T6L2</accession>
<dbReference type="InterPro" id="IPR036513">
    <property type="entry name" value="STAS_dom_sf"/>
</dbReference>
<dbReference type="PROSITE" id="PS50801">
    <property type="entry name" value="STAS"/>
    <property type="match status" value="1"/>
</dbReference>
<evidence type="ECO:0000259" key="1">
    <source>
        <dbReference type="PROSITE" id="PS50801"/>
    </source>
</evidence>
<keyword evidence="3" id="KW-1185">Reference proteome</keyword>
<sequence>MELHASEQGWRLTGHYDADSLLKIKQRLEGASDHANGSLDLSQLQAINAPVIALLIEIRRRSDTLTLKGCREEFREMLKLYGVECIFQFA</sequence>
<dbReference type="InterPro" id="IPR002645">
    <property type="entry name" value="STAS_dom"/>
</dbReference>
<name>A0A1A8T6L2_9GAMM</name>
<dbReference type="STRING" id="295068.MAQ5080_00795"/>
<dbReference type="AlphaFoldDB" id="A0A1A8T6L2"/>
<proteinExistence type="predicted"/>
<dbReference type="EMBL" id="FLOC01000003">
    <property type="protein sequence ID" value="SBS27344.1"/>
    <property type="molecule type" value="Genomic_DNA"/>
</dbReference>
<reference evidence="2 3" key="1">
    <citation type="submission" date="2016-06" db="EMBL/GenBank/DDBJ databases">
        <authorList>
            <person name="Kjaerup R.B."/>
            <person name="Dalgaard T.S."/>
            <person name="Juul-Madsen H.R."/>
        </authorList>
    </citation>
    <scope>NUCLEOTIDE SEQUENCE [LARGE SCALE GENOMIC DNA]</scope>
    <source>
        <strain evidence="2 3">CECT 5080</strain>
    </source>
</reference>
<dbReference type="Pfam" id="PF13466">
    <property type="entry name" value="STAS_2"/>
    <property type="match status" value="1"/>
</dbReference>
<feature type="domain" description="STAS" evidence="1">
    <location>
        <begin position="11"/>
        <end position="90"/>
    </location>
</feature>